<gene>
    <name evidence="3" type="ORF">NA57DRAFT_74469</name>
</gene>
<reference evidence="3" key="1">
    <citation type="journal article" date="2020" name="Stud. Mycol.">
        <title>101 Dothideomycetes genomes: a test case for predicting lifestyles and emergence of pathogens.</title>
        <authorList>
            <person name="Haridas S."/>
            <person name="Albert R."/>
            <person name="Binder M."/>
            <person name="Bloem J."/>
            <person name="Labutti K."/>
            <person name="Salamov A."/>
            <person name="Andreopoulos B."/>
            <person name="Baker S."/>
            <person name="Barry K."/>
            <person name="Bills G."/>
            <person name="Bluhm B."/>
            <person name="Cannon C."/>
            <person name="Castanera R."/>
            <person name="Culley D."/>
            <person name="Daum C."/>
            <person name="Ezra D."/>
            <person name="Gonzalez J."/>
            <person name="Henrissat B."/>
            <person name="Kuo A."/>
            <person name="Liang C."/>
            <person name="Lipzen A."/>
            <person name="Lutzoni F."/>
            <person name="Magnuson J."/>
            <person name="Mondo S."/>
            <person name="Nolan M."/>
            <person name="Ohm R."/>
            <person name="Pangilinan J."/>
            <person name="Park H.-J."/>
            <person name="Ramirez L."/>
            <person name="Alfaro M."/>
            <person name="Sun H."/>
            <person name="Tritt A."/>
            <person name="Yoshinaga Y."/>
            <person name="Zwiers L.-H."/>
            <person name="Turgeon B."/>
            <person name="Goodwin S."/>
            <person name="Spatafora J."/>
            <person name="Crous P."/>
            <person name="Grigoriev I."/>
        </authorList>
    </citation>
    <scope>NUCLEOTIDE SEQUENCE</scope>
    <source>
        <strain evidence="3">CBS 133067</strain>
    </source>
</reference>
<organism evidence="3 4">
    <name type="scientific">Rhizodiscina lignyota</name>
    <dbReference type="NCBI Taxonomy" id="1504668"/>
    <lineage>
        <taxon>Eukaryota</taxon>
        <taxon>Fungi</taxon>
        <taxon>Dikarya</taxon>
        <taxon>Ascomycota</taxon>
        <taxon>Pezizomycotina</taxon>
        <taxon>Dothideomycetes</taxon>
        <taxon>Pleosporomycetidae</taxon>
        <taxon>Aulographales</taxon>
        <taxon>Rhizodiscinaceae</taxon>
        <taxon>Rhizodiscina</taxon>
    </lineage>
</organism>
<feature type="compositionally biased region" description="Low complexity" evidence="2">
    <location>
        <begin position="236"/>
        <end position="256"/>
    </location>
</feature>
<name>A0A9P4M8B1_9PEZI</name>
<evidence type="ECO:0000313" key="3">
    <source>
        <dbReference type="EMBL" id="KAF2100870.1"/>
    </source>
</evidence>
<feature type="compositionally biased region" description="Basic and acidic residues" evidence="2">
    <location>
        <begin position="389"/>
        <end position="403"/>
    </location>
</feature>
<feature type="compositionally biased region" description="Polar residues" evidence="2">
    <location>
        <begin position="99"/>
        <end position="114"/>
    </location>
</feature>
<feature type="compositionally biased region" description="Basic and acidic residues" evidence="2">
    <location>
        <begin position="446"/>
        <end position="458"/>
    </location>
</feature>
<dbReference type="GO" id="GO:0005634">
    <property type="term" value="C:nucleus"/>
    <property type="evidence" value="ECO:0007669"/>
    <property type="project" value="TreeGrafter"/>
</dbReference>
<comment type="similarity">
    <text evidence="1">Belongs to the PPP4R2 family.</text>
</comment>
<feature type="region of interest" description="Disordered" evidence="2">
    <location>
        <begin position="286"/>
        <end position="506"/>
    </location>
</feature>
<evidence type="ECO:0000256" key="1">
    <source>
        <dbReference type="ARBA" id="ARBA00009207"/>
    </source>
</evidence>
<comment type="caution">
    <text evidence="3">The sequence shown here is derived from an EMBL/GenBank/DDBJ whole genome shotgun (WGS) entry which is preliminary data.</text>
</comment>
<feature type="compositionally biased region" description="Acidic residues" evidence="2">
    <location>
        <begin position="377"/>
        <end position="388"/>
    </location>
</feature>
<feature type="compositionally biased region" description="Pro residues" evidence="2">
    <location>
        <begin position="45"/>
        <end position="58"/>
    </location>
</feature>
<dbReference type="GO" id="GO:0030289">
    <property type="term" value="C:protein phosphatase 4 complex"/>
    <property type="evidence" value="ECO:0007669"/>
    <property type="project" value="InterPro"/>
</dbReference>
<feature type="region of interest" description="Disordered" evidence="2">
    <location>
        <begin position="1"/>
        <end position="21"/>
    </location>
</feature>
<accession>A0A9P4M8B1</accession>
<proteinExistence type="inferred from homology"/>
<evidence type="ECO:0008006" key="5">
    <source>
        <dbReference type="Google" id="ProtNLM"/>
    </source>
</evidence>
<dbReference type="InterPro" id="IPR015267">
    <property type="entry name" value="PPP4R2"/>
</dbReference>
<dbReference type="PANTHER" id="PTHR16487:SF0">
    <property type="entry name" value="PROTEIN PHOSPHATASE 4 REGULATORY SUBUNIT 2-RELATED"/>
    <property type="match status" value="1"/>
</dbReference>
<feature type="region of interest" description="Disordered" evidence="2">
    <location>
        <begin position="194"/>
        <end position="215"/>
    </location>
</feature>
<feature type="compositionally biased region" description="Low complexity" evidence="2">
    <location>
        <begin position="286"/>
        <end position="321"/>
    </location>
</feature>
<evidence type="ECO:0000256" key="2">
    <source>
        <dbReference type="SAM" id="MobiDB-lite"/>
    </source>
</evidence>
<feature type="compositionally biased region" description="Polar residues" evidence="2">
    <location>
        <begin position="61"/>
        <end position="71"/>
    </location>
</feature>
<evidence type="ECO:0000313" key="4">
    <source>
        <dbReference type="Proteomes" id="UP000799772"/>
    </source>
</evidence>
<dbReference type="EMBL" id="ML978124">
    <property type="protein sequence ID" value="KAF2100870.1"/>
    <property type="molecule type" value="Genomic_DNA"/>
</dbReference>
<dbReference type="PANTHER" id="PTHR16487">
    <property type="entry name" value="PPP4R2-RELATED PROTEIN"/>
    <property type="match status" value="1"/>
</dbReference>
<feature type="compositionally biased region" description="Gly residues" evidence="2">
    <location>
        <begin position="360"/>
        <end position="372"/>
    </location>
</feature>
<keyword evidence="4" id="KW-1185">Reference proteome</keyword>
<dbReference type="AlphaFoldDB" id="A0A9P4M8B1"/>
<feature type="compositionally biased region" description="Polar residues" evidence="2">
    <location>
        <begin position="195"/>
        <end position="210"/>
    </location>
</feature>
<feature type="region of interest" description="Disordered" evidence="2">
    <location>
        <begin position="228"/>
        <end position="274"/>
    </location>
</feature>
<feature type="region of interest" description="Disordered" evidence="2">
    <location>
        <begin position="43"/>
        <end position="114"/>
    </location>
</feature>
<dbReference type="GO" id="GO:0019888">
    <property type="term" value="F:protein phosphatase regulator activity"/>
    <property type="evidence" value="ECO:0007669"/>
    <property type="project" value="InterPro"/>
</dbReference>
<protein>
    <recommendedName>
        <fullName evidence="5">Protein phosphatase 4 core regulatory subunit R2</fullName>
    </recommendedName>
</protein>
<feature type="compositionally biased region" description="Basic and acidic residues" evidence="2">
    <location>
        <begin position="469"/>
        <end position="487"/>
    </location>
</feature>
<dbReference type="GO" id="GO:0005737">
    <property type="term" value="C:cytoplasm"/>
    <property type="evidence" value="ECO:0007669"/>
    <property type="project" value="TreeGrafter"/>
</dbReference>
<feature type="compositionally biased region" description="Low complexity" evidence="2">
    <location>
        <begin position="81"/>
        <end position="98"/>
    </location>
</feature>
<dbReference type="Proteomes" id="UP000799772">
    <property type="component" value="Unassembled WGS sequence"/>
</dbReference>
<sequence>MATTGEELLESATHGDSILSENWPEALETILSRLEHIIKNEFPIPTIPAPDPPPPPLAEPSSQSSTSTNKENAPPRPPVPSFSASTSASQAAAEPTQPNTQQDTEMLDSPSTVPSPLMDLYELIKATLTKSFSKNPPHTIQRLAELILRPREHYRHLPSYLRAVDRVVCVSSSANIFPLPQAVLPPSGPGGLLNGATNAPSAPSTNSLGSDESLGGALLTPIPWLKSDRMHEDGVSPTQPQQQNQGQGQQQSQTQNELKSEETEMVEGPNGVGRIETVSVVNGMLSTMTTSPTSGAAAASNASPSDSPSSSPTGTRSTTSAEESLREAGAVTQGELLRLEQEAGVVPVSVATRNPTRGSGIRGAGAASGGDSSGSEENADVALEDEHGEGEAKDEVPHARGPEEISAEDVGPGQERLGTSPTGGLDMEKAVGRSLPHGEGSGDGSAEQRSDVEMKEAPQQESEAVAEEGGEKDTTGASKEEDHEAKETAPQAGADTEAGNASAVNQ</sequence>
<dbReference type="OrthoDB" id="341898at2759"/>